<dbReference type="InterPro" id="IPR045034">
    <property type="entry name" value="O-acyltransferase_WSD1-like"/>
</dbReference>
<evidence type="ECO:0000256" key="9">
    <source>
        <dbReference type="ARBA" id="ARBA00047604"/>
    </source>
</evidence>
<feature type="domain" description="O-acyltransferase WSD1-like N-terminal" evidence="11">
    <location>
        <begin position="90"/>
        <end position="300"/>
    </location>
</feature>
<dbReference type="PANTHER" id="PTHR31650:SF74">
    <property type="entry name" value="O-ACYLTRANSFERASE WSD1-LIKE"/>
    <property type="match status" value="1"/>
</dbReference>
<comment type="subcellular location">
    <subcellularLocation>
        <location evidence="1">Cell membrane</location>
        <topology evidence="1">Single-pass membrane protein</topology>
    </subcellularLocation>
    <subcellularLocation>
        <location evidence="2">Endoplasmic reticulum membrane</location>
    </subcellularLocation>
</comment>
<comment type="catalytic activity">
    <reaction evidence="9">
        <text>a long chain fatty alcohol + a fatty acyl-CoA = a long-chain alcohol wax ester + CoA</text>
        <dbReference type="Rhea" id="RHEA:38443"/>
        <dbReference type="ChEBI" id="CHEBI:17135"/>
        <dbReference type="ChEBI" id="CHEBI:57287"/>
        <dbReference type="ChEBI" id="CHEBI:77636"/>
        <dbReference type="ChEBI" id="CHEBI:235323"/>
        <dbReference type="EC" id="2.3.1.75"/>
    </reaction>
</comment>
<dbReference type="Pfam" id="PF06974">
    <property type="entry name" value="WS_DGAT_C"/>
    <property type="match status" value="1"/>
</dbReference>
<evidence type="ECO:0000313" key="14">
    <source>
        <dbReference type="RefSeq" id="XP_048335645.2"/>
    </source>
</evidence>
<gene>
    <name evidence="14" type="primary">LOC107423618</name>
</gene>
<sequence>MDHEEGIRLRKRALKPIETKREKIHKLGAEEEEEICWCEKEINNEEEPLSPSARLFHEPNFNVHIIAIMGCVTRINPDVIKPRLFHTLLNHPRFSSLLVVDEKNGGKMKWVRTEVDLDKHVIVPDVNHADMESPDHFVEDYIFELSKTSMDKSRPPWDLHLLNVKTSQSEAVGIFRVHHSLGDGTSLISLLLACTHQVSDPEALPTIPMKKEKQDSRKGEFGGFWGWLFRFWLVLQFVWNTIVDVFMFMATAVFLKDSNSPLKGPPGIEHNPRRFVFRTVSLDDMKFIKNAMNMTVNDVALGMTQAGLSRYLNRRYGENKKDEEGSTQKKNNIPNKIRLRSTLLVNIRPSAGIQVASALSHRIISHTTMCFSNLVGPLEEIGFYGHQIAYLAPSSYGQPHALMINFQSYVNKMTIVLSVDEDTIPDPHQLCDDIVESLRLIKDALLHN</sequence>
<dbReference type="Pfam" id="PF03007">
    <property type="entry name" value="WS_DGAT_cat"/>
    <property type="match status" value="1"/>
</dbReference>
<evidence type="ECO:0000256" key="1">
    <source>
        <dbReference type="ARBA" id="ARBA00004162"/>
    </source>
</evidence>
<evidence type="ECO:0000256" key="10">
    <source>
        <dbReference type="ARBA" id="ARBA00048109"/>
    </source>
</evidence>
<reference evidence="14" key="1">
    <citation type="submission" date="2025-08" db="UniProtKB">
        <authorList>
            <consortium name="RefSeq"/>
        </authorList>
    </citation>
    <scope>IDENTIFICATION</scope>
    <source>
        <tissue evidence="14">Seedling</tissue>
    </source>
</reference>
<evidence type="ECO:0000256" key="6">
    <source>
        <dbReference type="ARBA" id="ARBA00022824"/>
    </source>
</evidence>
<feature type="domain" description="O-acyltransferase WSD1 C-terminal" evidence="12">
    <location>
        <begin position="350"/>
        <end position="442"/>
    </location>
</feature>
<evidence type="ECO:0000256" key="2">
    <source>
        <dbReference type="ARBA" id="ARBA00004586"/>
    </source>
</evidence>
<evidence type="ECO:0000256" key="8">
    <source>
        <dbReference type="ARBA" id="ARBA00024360"/>
    </source>
</evidence>
<evidence type="ECO:0000313" key="13">
    <source>
        <dbReference type="Proteomes" id="UP001652623"/>
    </source>
</evidence>
<keyword evidence="7 14" id="KW-0012">Acyltransferase</keyword>
<dbReference type="SUPFAM" id="SSF52777">
    <property type="entry name" value="CoA-dependent acyltransferases"/>
    <property type="match status" value="1"/>
</dbReference>
<dbReference type="RefSeq" id="XP_048335645.2">
    <property type="nucleotide sequence ID" value="XM_048479688.2"/>
</dbReference>
<keyword evidence="6" id="KW-0256">Endoplasmic reticulum</keyword>
<evidence type="ECO:0000259" key="11">
    <source>
        <dbReference type="Pfam" id="PF03007"/>
    </source>
</evidence>
<comment type="similarity">
    <text evidence="8">In the N-terminal section; belongs to the long-chain O-acyltransferase family.</text>
</comment>
<accession>A0ABM3IUJ7</accession>
<proteinExistence type="inferred from homology"/>
<evidence type="ECO:0000256" key="7">
    <source>
        <dbReference type="ARBA" id="ARBA00023315"/>
    </source>
</evidence>
<dbReference type="Proteomes" id="UP001652623">
    <property type="component" value="Chromosome 7"/>
</dbReference>
<evidence type="ECO:0000259" key="12">
    <source>
        <dbReference type="Pfam" id="PF06974"/>
    </source>
</evidence>
<evidence type="ECO:0000256" key="3">
    <source>
        <dbReference type="ARBA" id="ARBA00004771"/>
    </source>
</evidence>
<evidence type="ECO:0000256" key="4">
    <source>
        <dbReference type="ARBA" id="ARBA00005189"/>
    </source>
</evidence>
<dbReference type="InterPro" id="IPR009721">
    <property type="entry name" value="O-acyltransferase_WSD1_C"/>
</dbReference>
<name>A0ABM3IUJ7_ZIZJJ</name>
<comment type="pathway">
    <text evidence="4">Lipid metabolism.</text>
</comment>
<keyword evidence="5" id="KW-0808">Transferase</keyword>
<organism evidence="13 14">
    <name type="scientific">Ziziphus jujuba</name>
    <name type="common">Chinese jujube</name>
    <name type="synonym">Ziziphus sativa</name>
    <dbReference type="NCBI Taxonomy" id="326968"/>
    <lineage>
        <taxon>Eukaryota</taxon>
        <taxon>Viridiplantae</taxon>
        <taxon>Streptophyta</taxon>
        <taxon>Embryophyta</taxon>
        <taxon>Tracheophyta</taxon>
        <taxon>Spermatophyta</taxon>
        <taxon>Magnoliopsida</taxon>
        <taxon>eudicotyledons</taxon>
        <taxon>Gunneridae</taxon>
        <taxon>Pentapetalae</taxon>
        <taxon>rosids</taxon>
        <taxon>fabids</taxon>
        <taxon>Rosales</taxon>
        <taxon>Rhamnaceae</taxon>
        <taxon>Paliureae</taxon>
        <taxon>Ziziphus</taxon>
    </lineage>
</organism>
<dbReference type="GO" id="GO:0016746">
    <property type="term" value="F:acyltransferase activity"/>
    <property type="evidence" value="ECO:0007669"/>
    <property type="project" value="UniProtKB-KW"/>
</dbReference>
<dbReference type="InterPro" id="IPR004255">
    <property type="entry name" value="O-acyltransferase_WSD1_N"/>
</dbReference>
<protein>
    <submittedName>
        <fullName evidence="14">Wax ester synthase/diacylglycerol acyltransferase 5 isoform X2</fullName>
    </submittedName>
</protein>
<comment type="pathway">
    <text evidence="3">Glycerolipid metabolism; triacylglycerol biosynthesis.</text>
</comment>
<keyword evidence="13" id="KW-1185">Reference proteome</keyword>
<dbReference type="GeneID" id="107423618"/>
<comment type="catalytic activity">
    <reaction evidence="10">
        <text>an acyl-CoA + a 1,2-diacyl-sn-glycerol = a triacyl-sn-glycerol + CoA</text>
        <dbReference type="Rhea" id="RHEA:10868"/>
        <dbReference type="ChEBI" id="CHEBI:17815"/>
        <dbReference type="ChEBI" id="CHEBI:57287"/>
        <dbReference type="ChEBI" id="CHEBI:58342"/>
        <dbReference type="ChEBI" id="CHEBI:64615"/>
        <dbReference type="EC" id="2.3.1.20"/>
    </reaction>
</comment>
<dbReference type="PANTHER" id="PTHR31650">
    <property type="entry name" value="O-ACYLTRANSFERASE (WSD1-LIKE) FAMILY PROTEIN"/>
    <property type="match status" value="1"/>
</dbReference>
<evidence type="ECO:0000256" key="5">
    <source>
        <dbReference type="ARBA" id="ARBA00022679"/>
    </source>
</evidence>